<comment type="caution">
    <text evidence="2">The sequence shown here is derived from an EMBL/GenBank/DDBJ whole genome shotgun (WGS) entry which is preliminary data.</text>
</comment>
<dbReference type="Proteomes" id="UP001219525">
    <property type="component" value="Unassembled WGS sequence"/>
</dbReference>
<dbReference type="Gene3D" id="3.40.50.1820">
    <property type="entry name" value="alpha/beta hydrolase"/>
    <property type="match status" value="1"/>
</dbReference>
<keyword evidence="2" id="KW-0378">Hydrolase</keyword>
<accession>A0AAD6V458</accession>
<dbReference type="EMBL" id="JARJCW010000080">
    <property type="protein sequence ID" value="KAJ7196933.1"/>
    <property type="molecule type" value="Genomic_DNA"/>
</dbReference>
<dbReference type="AlphaFoldDB" id="A0AAD6V458"/>
<dbReference type="InterPro" id="IPR000073">
    <property type="entry name" value="AB_hydrolase_1"/>
</dbReference>
<evidence type="ECO:0000313" key="3">
    <source>
        <dbReference type="Proteomes" id="UP001219525"/>
    </source>
</evidence>
<dbReference type="GO" id="GO:0016787">
    <property type="term" value="F:hydrolase activity"/>
    <property type="evidence" value="ECO:0007669"/>
    <property type="project" value="UniProtKB-KW"/>
</dbReference>
<dbReference type="InterPro" id="IPR029058">
    <property type="entry name" value="AB_hydrolase_fold"/>
</dbReference>
<dbReference type="SUPFAM" id="SSF53474">
    <property type="entry name" value="alpha/beta-Hydrolases"/>
    <property type="match status" value="1"/>
</dbReference>
<name>A0AAD6V458_9AGAR</name>
<feature type="domain" description="AB hydrolase-1" evidence="1">
    <location>
        <begin position="29"/>
        <end position="332"/>
    </location>
</feature>
<organism evidence="2 3">
    <name type="scientific">Mycena pura</name>
    <dbReference type="NCBI Taxonomy" id="153505"/>
    <lineage>
        <taxon>Eukaryota</taxon>
        <taxon>Fungi</taxon>
        <taxon>Dikarya</taxon>
        <taxon>Basidiomycota</taxon>
        <taxon>Agaricomycotina</taxon>
        <taxon>Agaricomycetes</taxon>
        <taxon>Agaricomycetidae</taxon>
        <taxon>Agaricales</taxon>
        <taxon>Marasmiineae</taxon>
        <taxon>Mycenaceae</taxon>
        <taxon>Mycena</taxon>
    </lineage>
</organism>
<gene>
    <name evidence="2" type="ORF">GGX14DRAFT_526434</name>
</gene>
<protein>
    <submittedName>
        <fullName evidence="2">Alpha/Beta hydrolase protein</fullName>
    </submittedName>
</protein>
<sequence>MPTLTLNSGVEFFYTDSGVPLGGDDYTTLVIIHGHTFHSGTFQRISPLAHSNSLRVVCVNRREYPGSSPYSAEELNVFASGTDAQKAGILEQQGRDLALFVDGIIETLLGPKAGGVALCAWSMGNIFLLSLIASIQTLPANTRARLSRHVQNIILFQPPCFVFGVLDPPGKVTPHTDPTIAPAALGPTFAKWVSSYFNHRDLSTHDVDHLTYTDTDASKLPTIFGLQPQELASMTDFAPPEKYDSFLALPAFAGPLARQVDKALFDPAVRSAWGAPTVWHLYGTAEPWNIVYGGWDIESRARAIDSPALAINFRTIDGANHFLVWEDPEKAVKELKACLS</sequence>
<evidence type="ECO:0000259" key="1">
    <source>
        <dbReference type="Pfam" id="PF12697"/>
    </source>
</evidence>
<reference evidence="2" key="1">
    <citation type="submission" date="2023-03" db="EMBL/GenBank/DDBJ databases">
        <title>Massive genome expansion in bonnet fungi (Mycena s.s.) driven by repeated elements and novel gene families across ecological guilds.</title>
        <authorList>
            <consortium name="Lawrence Berkeley National Laboratory"/>
            <person name="Harder C.B."/>
            <person name="Miyauchi S."/>
            <person name="Viragh M."/>
            <person name="Kuo A."/>
            <person name="Thoen E."/>
            <person name="Andreopoulos B."/>
            <person name="Lu D."/>
            <person name="Skrede I."/>
            <person name="Drula E."/>
            <person name="Henrissat B."/>
            <person name="Morin E."/>
            <person name="Kohler A."/>
            <person name="Barry K."/>
            <person name="LaButti K."/>
            <person name="Morin E."/>
            <person name="Salamov A."/>
            <person name="Lipzen A."/>
            <person name="Mereny Z."/>
            <person name="Hegedus B."/>
            <person name="Baldrian P."/>
            <person name="Stursova M."/>
            <person name="Weitz H."/>
            <person name="Taylor A."/>
            <person name="Grigoriev I.V."/>
            <person name="Nagy L.G."/>
            <person name="Martin F."/>
            <person name="Kauserud H."/>
        </authorList>
    </citation>
    <scope>NUCLEOTIDE SEQUENCE</scope>
    <source>
        <strain evidence="2">9144</strain>
    </source>
</reference>
<proteinExistence type="predicted"/>
<keyword evidence="3" id="KW-1185">Reference proteome</keyword>
<dbReference type="Pfam" id="PF12697">
    <property type="entry name" value="Abhydrolase_6"/>
    <property type="match status" value="1"/>
</dbReference>
<evidence type="ECO:0000313" key="2">
    <source>
        <dbReference type="EMBL" id="KAJ7196933.1"/>
    </source>
</evidence>